<accession>A0A9J7M0Z7</accession>
<dbReference type="OMA" id="HECLGPK"/>
<proteinExistence type="predicted"/>
<reference evidence="2" key="1">
    <citation type="journal article" date="2020" name="Nat. Ecol. Evol.">
        <title>Deeply conserved synteny resolves early events in vertebrate evolution.</title>
        <authorList>
            <person name="Simakov O."/>
            <person name="Marletaz F."/>
            <person name="Yue J.X."/>
            <person name="O'Connell B."/>
            <person name="Jenkins J."/>
            <person name="Brandt A."/>
            <person name="Calef R."/>
            <person name="Tung C.H."/>
            <person name="Huang T.K."/>
            <person name="Schmutz J."/>
            <person name="Satoh N."/>
            <person name="Yu J.K."/>
            <person name="Putnam N.H."/>
            <person name="Green R.E."/>
            <person name="Rokhsar D.S."/>
        </authorList>
    </citation>
    <scope>NUCLEOTIDE SEQUENCE [LARGE SCALE GENOMIC DNA]</scope>
    <source>
        <strain evidence="2">S238N-H82</strain>
    </source>
</reference>
<keyword evidence="1" id="KW-0732">Signal</keyword>
<evidence type="ECO:0000256" key="1">
    <source>
        <dbReference type="SAM" id="SignalP"/>
    </source>
</evidence>
<feature type="signal peptide" evidence="1">
    <location>
        <begin position="1"/>
        <end position="21"/>
    </location>
</feature>
<keyword evidence="2" id="KW-1185">Reference proteome</keyword>
<evidence type="ECO:0000313" key="3">
    <source>
        <dbReference type="RefSeq" id="XP_035691120.1"/>
    </source>
</evidence>
<sequence>MNTLFVACFCTSLMYIAVVNSTSHQQPAWRKRTTDVREELLSGGAQLPFNILVSVDAVVRRCVDLQARTYVAETALTPTSLCNVEKAFLHCFDAEESPERAEKGLAVLRSVVTGQYISTVLPFCGTVSHGDKLRDVDKNAAGDCTILDVQHCFAKAVLAQDSAWTPCLAQPLAFQCYMHECLGPKVGPVPNIIGNVMAYHLNSTFKAPGLCTHMETPPISNEYDYLY</sequence>
<protein>
    <submittedName>
        <fullName evidence="3">Uncharacterized protein LOC118426013</fullName>
    </submittedName>
</protein>
<feature type="chain" id="PRO_5039925379" evidence="1">
    <location>
        <begin position="22"/>
        <end position="227"/>
    </location>
</feature>
<dbReference type="KEGG" id="bfo:118426013"/>
<dbReference type="GeneID" id="118426013"/>
<dbReference type="Proteomes" id="UP000001554">
    <property type="component" value="Chromosome 11"/>
</dbReference>
<dbReference type="OrthoDB" id="10026973at2759"/>
<dbReference type="AlphaFoldDB" id="A0A9J7M0Z7"/>
<evidence type="ECO:0000313" key="2">
    <source>
        <dbReference type="Proteomes" id="UP000001554"/>
    </source>
</evidence>
<dbReference type="RefSeq" id="XP_035691120.1">
    <property type="nucleotide sequence ID" value="XM_035835227.1"/>
</dbReference>
<gene>
    <name evidence="3" type="primary">LOC118426013</name>
</gene>
<name>A0A9J7M0Z7_BRAFL</name>
<organism evidence="2 3">
    <name type="scientific">Branchiostoma floridae</name>
    <name type="common">Florida lancelet</name>
    <name type="synonym">Amphioxus</name>
    <dbReference type="NCBI Taxonomy" id="7739"/>
    <lineage>
        <taxon>Eukaryota</taxon>
        <taxon>Metazoa</taxon>
        <taxon>Chordata</taxon>
        <taxon>Cephalochordata</taxon>
        <taxon>Leptocardii</taxon>
        <taxon>Amphioxiformes</taxon>
        <taxon>Branchiostomatidae</taxon>
        <taxon>Branchiostoma</taxon>
    </lineage>
</organism>
<reference evidence="3" key="2">
    <citation type="submission" date="2025-08" db="UniProtKB">
        <authorList>
            <consortium name="RefSeq"/>
        </authorList>
    </citation>
    <scope>IDENTIFICATION</scope>
    <source>
        <strain evidence="3">S238N-H82</strain>
        <tissue evidence="3">Testes</tissue>
    </source>
</reference>